<protein>
    <submittedName>
        <fullName evidence="2">Uncharacterized protein</fullName>
    </submittedName>
</protein>
<dbReference type="EMBL" id="OW152814">
    <property type="protein sequence ID" value="CAH2050543.1"/>
    <property type="molecule type" value="Genomic_DNA"/>
</dbReference>
<feature type="region of interest" description="Disordered" evidence="1">
    <location>
        <begin position="66"/>
        <end position="117"/>
    </location>
</feature>
<organism evidence="2 3">
    <name type="scientific">Iphiclides podalirius</name>
    <name type="common">scarce swallowtail</name>
    <dbReference type="NCBI Taxonomy" id="110791"/>
    <lineage>
        <taxon>Eukaryota</taxon>
        <taxon>Metazoa</taxon>
        <taxon>Ecdysozoa</taxon>
        <taxon>Arthropoda</taxon>
        <taxon>Hexapoda</taxon>
        <taxon>Insecta</taxon>
        <taxon>Pterygota</taxon>
        <taxon>Neoptera</taxon>
        <taxon>Endopterygota</taxon>
        <taxon>Lepidoptera</taxon>
        <taxon>Glossata</taxon>
        <taxon>Ditrysia</taxon>
        <taxon>Papilionoidea</taxon>
        <taxon>Papilionidae</taxon>
        <taxon>Papilioninae</taxon>
        <taxon>Iphiclides</taxon>
    </lineage>
</organism>
<feature type="non-terminal residue" evidence="2">
    <location>
        <position position="117"/>
    </location>
</feature>
<feature type="compositionally biased region" description="Polar residues" evidence="1">
    <location>
        <begin position="93"/>
        <end position="110"/>
    </location>
</feature>
<keyword evidence="3" id="KW-1185">Reference proteome</keyword>
<proteinExistence type="predicted"/>
<dbReference type="Proteomes" id="UP000837857">
    <property type="component" value="Chromosome 2"/>
</dbReference>
<name>A0ABN8I9K2_9NEOP</name>
<evidence type="ECO:0000256" key="1">
    <source>
        <dbReference type="SAM" id="MobiDB-lite"/>
    </source>
</evidence>
<evidence type="ECO:0000313" key="3">
    <source>
        <dbReference type="Proteomes" id="UP000837857"/>
    </source>
</evidence>
<gene>
    <name evidence="2" type="ORF">IPOD504_LOCUS7530</name>
</gene>
<evidence type="ECO:0000313" key="2">
    <source>
        <dbReference type="EMBL" id="CAH2050543.1"/>
    </source>
</evidence>
<sequence>MRQADLVRNLPRRSRLIRGGGSELEIRNSNVERVDARGWPQRATAHQHRLPRCAGALHLNVELAPNRPKTKATARRSGAGRSTPSKHDRVGPTYSSTGHNAANGQWTAKQNCPVAYR</sequence>
<accession>A0ABN8I9K2</accession>
<reference evidence="2" key="1">
    <citation type="submission" date="2022-03" db="EMBL/GenBank/DDBJ databases">
        <authorList>
            <person name="Martin H S."/>
        </authorList>
    </citation>
    <scope>NUCLEOTIDE SEQUENCE</scope>
</reference>